<dbReference type="Gene3D" id="1.10.730.10">
    <property type="entry name" value="Isoleucyl-tRNA Synthetase, Domain 1"/>
    <property type="match status" value="1"/>
</dbReference>
<dbReference type="CDD" id="cd07962">
    <property type="entry name" value="Anticodon_Ia_Val"/>
    <property type="match status" value="1"/>
</dbReference>
<dbReference type="GO" id="GO:0005524">
    <property type="term" value="F:ATP binding"/>
    <property type="evidence" value="ECO:0007669"/>
    <property type="project" value="UniProtKB-KW"/>
</dbReference>
<dbReference type="GO" id="GO:0004832">
    <property type="term" value="F:valine-tRNA ligase activity"/>
    <property type="evidence" value="ECO:0007669"/>
    <property type="project" value="UniProtKB-UniRule"/>
</dbReference>
<evidence type="ECO:0000259" key="11">
    <source>
        <dbReference type="Pfam" id="PF00133"/>
    </source>
</evidence>
<keyword evidence="3 10" id="KW-0436">Ligase</keyword>
<comment type="catalytic activity">
    <reaction evidence="8">
        <text>tRNA(Val) + L-valine + ATP = L-valyl-tRNA(Val) + AMP + diphosphate</text>
        <dbReference type="Rhea" id="RHEA:10704"/>
        <dbReference type="Rhea" id="RHEA-COMP:9672"/>
        <dbReference type="Rhea" id="RHEA-COMP:9708"/>
        <dbReference type="ChEBI" id="CHEBI:30616"/>
        <dbReference type="ChEBI" id="CHEBI:33019"/>
        <dbReference type="ChEBI" id="CHEBI:57762"/>
        <dbReference type="ChEBI" id="CHEBI:78442"/>
        <dbReference type="ChEBI" id="CHEBI:78537"/>
        <dbReference type="ChEBI" id="CHEBI:456215"/>
        <dbReference type="EC" id="6.1.1.9"/>
    </reaction>
</comment>
<dbReference type="InterPro" id="IPR009080">
    <property type="entry name" value="tRNAsynth_Ia_anticodon-bd"/>
</dbReference>
<evidence type="ECO:0000313" key="13">
    <source>
        <dbReference type="EMBL" id="PIZ46266.1"/>
    </source>
</evidence>
<keyword evidence="2" id="KW-0963">Cytoplasm</keyword>
<dbReference type="InterPro" id="IPR001412">
    <property type="entry name" value="aa-tRNA-synth_I_CS"/>
</dbReference>
<dbReference type="SUPFAM" id="SSF52374">
    <property type="entry name" value="Nucleotidylyl transferase"/>
    <property type="match status" value="1"/>
</dbReference>
<keyword evidence="6 10" id="KW-0648">Protein biosynthesis</keyword>
<keyword evidence="7 10" id="KW-0030">Aminoacyl-tRNA synthetase</keyword>
<gene>
    <name evidence="13" type="ORF">COY30_00515</name>
</gene>
<protein>
    <recommendedName>
        <fullName evidence="1 9">Valine--tRNA ligase</fullName>
        <ecNumber evidence="1 9">6.1.1.9</ecNumber>
    </recommendedName>
</protein>
<proteinExistence type="inferred from homology"/>
<organism evidence="13 14">
    <name type="scientific">Candidatus Woesebacteria bacterium CG_4_10_14_0_2_um_filter_44_9</name>
    <dbReference type="NCBI Taxonomy" id="1975055"/>
    <lineage>
        <taxon>Bacteria</taxon>
        <taxon>Candidatus Woeseibacteriota</taxon>
    </lineage>
</organism>
<dbReference type="InterPro" id="IPR013155">
    <property type="entry name" value="M/V/L/I-tRNA-synth_anticd-bd"/>
</dbReference>
<dbReference type="GO" id="GO:0005829">
    <property type="term" value="C:cytosol"/>
    <property type="evidence" value="ECO:0007669"/>
    <property type="project" value="TreeGrafter"/>
</dbReference>
<feature type="domain" description="Aminoacyl-tRNA synthetase class Ia" evidence="11">
    <location>
        <begin position="4"/>
        <end position="525"/>
    </location>
</feature>
<evidence type="ECO:0000256" key="8">
    <source>
        <dbReference type="ARBA" id="ARBA00047552"/>
    </source>
</evidence>
<evidence type="ECO:0000256" key="7">
    <source>
        <dbReference type="ARBA" id="ARBA00023146"/>
    </source>
</evidence>
<dbReference type="NCBIfam" id="TIGR00422">
    <property type="entry name" value="valS"/>
    <property type="match status" value="1"/>
</dbReference>
<dbReference type="AlphaFoldDB" id="A0A2M7TIP1"/>
<dbReference type="SUPFAM" id="SSF50677">
    <property type="entry name" value="ValRS/IleRS/LeuRS editing domain"/>
    <property type="match status" value="1"/>
</dbReference>
<evidence type="ECO:0000256" key="1">
    <source>
        <dbReference type="ARBA" id="ARBA00013169"/>
    </source>
</evidence>
<dbReference type="PROSITE" id="PS00178">
    <property type="entry name" value="AA_TRNA_LIGASE_I"/>
    <property type="match status" value="1"/>
</dbReference>
<accession>A0A2M7TIP1</accession>
<evidence type="ECO:0000256" key="2">
    <source>
        <dbReference type="ARBA" id="ARBA00022490"/>
    </source>
</evidence>
<evidence type="ECO:0000256" key="3">
    <source>
        <dbReference type="ARBA" id="ARBA00022598"/>
    </source>
</evidence>
<dbReference type="Proteomes" id="UP000231727">
    <property type="component" value="Unassembled WGS sequence"/>
</dbReference>
<dbReference type="EMBL" id="PFNN01000011">
    <property type="protein sequence ID" value="PIZ46266.1"/>
    <property type="molecule type" value="Genomic_DNA"/>
</dbReference>
<dbReference type="Gene3D" id="3.40.50.620">
    <property type="entry name" value="HUPs"/>
    <property type="match status" value="2"/>
</dbReference>
<dbReference type="Pfam" id="PF08264">
    <property type="entry name" value="Anticodon_1"/>
    <property type="match status" value="1"/>
</dbReference>
<feature type="domain" description="Methionyl/Valyl/Leucyl/Isoleucyl-tRNA synthetase anticodon-binding" evidence="12">
    <location>
        <begin position="560"/>
        <end position="651"/>
    </location>
</feature>
<dbReference type="InterPro" id="IPR009008">
    <property type="entry name" value="Val/Leu/Ile-tRNA-synth_edit"/>
</dbReference>
<name>A0A2M7TIP1_9BACT</name>
<dbReference type="InterPro" id="IPR002300">
    <property type="entry name" value="aa-tRNA-synth_Ia"/>
</dbReference>
<evidence type="ECO:0000256" key="6">
    <source>
        <dbReference type="ARBA" id="ARBA00022917"/>
    </source>
</evidence>
<dbReference type="SUPFAM" id="SSF47323">
    <property type="entry name" value="Anticodon-binding domain of a subclass of class I aminoacyl-tRNA synthetases"/>
    <property type="match status" value="1"/>
</dbReference>
<evidence type="ECO:0000313" key="14">
    <source>
        <dbReference type="Proteomes" id="UP000231727"/>
    </source>
</evidence>
<keyword evidence="5 10" id="KW-0067">ATP-binding</keyword>
<evidence type="ECO:0000259" key="12">
    <source>
        <dbReference type="Pfam" id="PF08264"/>
    </source>
</evidence>
<dbReference type="PANTHER" id="PTHR11946:SF93">
    <property type="entry name" value="VALINE--TRNA LIGASE, CHLOROPLASTIC_MITOCHONDRIAL 2"/>
    <property type="match status" value="1"/>
</dbReference>
<sequence>MGHQPFCIIMPPPNASDPLHIGHARFVAIEDILTRYHRMKGEPTLWLPGADHAGIETQFVFEKKLKEEGKSRFDFDRDTLYKMIWDYVQNNKSSMESQLKIIGASCDWTRNKFTLDTDIIKIVYQTFKKMFADGLIYRGVKMVNYCPRCGTNFSQLEVDTVERDDNLYYLDYETITIATTRPETIFADVAVAVNSKDKRYKKLVGKAAYIPLINRKIPIIADSLVDIATGTGALKITPAHDPVDFEIGLSHGLPLISVIDEKGRMIKTPEKYLGLKTEAAQKEVVKDLEALGKIKKTDKIKHVVGTCYRDHGLIEPRPSEQWFLKVKPLVKPALKAIEDGDVKFAAARYKKITTHWLKNLYDWNISRQIVWGLRIPAWRCLKCHNWEITTGPKPNKCSHCEAKKFIQDTDTFDAWFSSCQWPYATLKTTKEGDFEKFYPTSVMETAYDILPFWVIRMIMMGLYTTGKLPFKDVLIHGLVRDREGKKISKSKGNVIDPIVMTQKYGSDALRMSLVWGALIENDISLSEDNVRGMRNFTNKVWNASRFVRQFSGKTKENPEFKSRMESLVKTTTHHLENFRLSQAIEFLYSEFWHWYCDEVIEQAKLGKIGAAQLKSGLAIFLKLLHPFMPFVTEAIWQEAGNKTLLITSPWPGV</sequence>
<evidence type="ECO:0000256" key="5">
    <source>
        <dbReference type="ARBA" id="ARBA00022840"/>
    </source>
</evidence>
<dbReference type="NCBIfam" id="NF004349">
    <property type="entry name" value="PRK05729.1"/>
    <property type="match status" value="1"/>
</dbReference>
<dbReference type="GO" id="GO:0002161">
    <property type="term" value="F:aminoacyl-tRNA deacylase activity"/>
    <property type="evidence" value="ECO:0007669"/>
    <property type="project" value="InterPro"/>
</dbReference>
<dbReference type="PRINTS" id="PR00986">
    <property type="entry name" value="TRNASYNTHVAL"/>
</dbReference>
<evidence type="ECO:0000256" key="4">
    <source>
        <dbReference type="ARBA" id="ARBA00022741"/>
    </source>
</evidence>
<comment type="similarity">
    <text evidence="10">Belongs to the class-I aminoacyl-tRNA synthetase family.</text>
</comment>
<dbReference type="PANTHER" id="PTHR11946">
    <property type="entry name" value="VALYL-TRNA SYNTHETASES"/>
    <property type="match status" value="1"/>
</dbReference>
<evidence type="ECO:0000256" key="9">
    <source>
        <dbReference type="NCBIfam" id="TIGR00422"/>
    </source>
</evidence>
<dbReference type="GO" id="GO:0006438">
    <property type="term" value="P:valyl-tRNA aminoacylation"/>
    <property type="evidence" value="ECO:0007669"/>
    <property type="project" value="UniProtKB-UniRule"/>
</dbReference>
<comment type="caution">
    <text evidence="13">The sequence shown here is derived from an EMBL/GenBank/DDBJ whole genome shotgun (WGS) entry which is preliminary data.</text>
</comment>
<dbReference type="EC" id="6.1.1.9" evidence="1 9"/>
<dbReference type="InterPro" id="IPR033705">
    <property type="entry name" value="Anticodon_Ia_Val"/>
</dbReference>
<reference evidence="14" key="1">
    <citation type="submission" date="2017-09" db="EMBL/GenBank/DDBJ databases">
        <title>Depth-based differentiation of microbial function through sediment-hosted aquifers and enrichment of novel symbionts in the deep terrestrial subsurface.</title>
        <authorList>
            <person name="Probst A.J."/>
            <person name="Ladd B."/>
            <person name="Jarett J.K."/>
            <person name="Geller-Mcgrath D.E."/>
            <person name="Sieber C.M.K."/>
            <person name="Emerson J.B."/>
            <person name="Anantharaman K."/>
            <person name="Thomas B.C."/>
            <person name="Malmstrom R."/>
            <person name="Stieglmeier M."/>
            <person name="Klingl A."/>
            <person name="Woyke T."/>
            <person name="Ryan C.M."/>
            <person name="Banfield J.F."/>
        </authorList>
    </citation>
    <scope>NUCLEOTIDE SEQUENCE [LARGE SCALE GENOMIC DNA]</scope>
</reference>
<dbReference type="InterPro" id="IPR002303">
    <property type="entry name" value="Valyl-tRNA_ligase"/>
</dbReference>
<keyword evidence="4 10" id="KW-0547">Nucleotide-binding</keyword>
<dbReference type="Pfam" id="PF00133">
    <property type="entry name" value="tRNA-synt_1"/>
    <property type="match status" value="1"/>
</dbReference>
<evidence type="ECO:0000256" key="10">
    <source>
        <dbReference type="RuleBase" id="RU363035"/>
    </source>
</evidence>
<dbReference type="InterPro" id="IPR014729">
    <property type="entry name" value="Rossmann-like_a/b/a_fold"/>
</dbReference>